<dbReference type="Gene3D" id="3.30.420.60">
    <property type="entry name" value="eRF1 domain 2"/>
    <property type="match status" value="1"/>
</dbReference>
<reference evidence="3" key="1">
    <citation type="submission" date="2016-10" db="EMBL/GenBank/DDBJ databases">
        <authorList>
            <person name="Varghese N."/>
            <person name="Submissions S."/>
        </authorList>
    </citation>
    <scope>NUCLEOTIDE SEQUENCE [LARGE SCALE GENOMIC DNA]</scope>
    <source>
        <strain evidence="3">DSM 44544</strain>
    </source>
</reference>
<keyword evidence="3" id="KW-1185">Reference proteome</keyword>
<dbReference type="InterPro" id="IPR040783">
    <property type="entry name" value="VLRF1"/>
</dbReference>
<evidence type="ECO:0000313" key="3">
    <source>
        <dbReference type="Proteomes" id="UP000199622"/>
    </source>
</evidence>
<proteinExistence type="predicted"/>
<dbReference type="InterPro" id="IPR042226">
    <property type="entry name" value="eFR1_2_sf"/>
</dbReference>
<evidence type="ECO:0000259" key="1">
    <source>
        <dbReference type="Pfam" id="PF18859"/>
    </source>
</evidence>
<dbReference type="STRING" id="208445.SAMN04489727_3608"/>
<name>A0A1H4S6E6_9PSEU</name>
<gene>
    <name evidence="2" type="ORF">SAMN04489727_3608</name>
</gene>
<dbReference type="SUPFAM" id="SSF53137">
    <property type="entry name" value="Translational machinery components"/>
    <property type="match status" value="1"/>
</dbReference>
<organism evidence="2 3">
    <name type="scientific">Amycolatopsis tolypomycina</name>
    <dbReference type="NCBI Taxonomy" id="208445"/>
    <lineage>
        <taxon>Bacteria</taxon>
        <taxon>Bacillati</taxon>
        <taxon>Actinomycetota</taxon>
        <taxon>Actinomycetes</taxon>
        <taxon>Pseudonocardiales</taxon>
        <taxon>Pseudonocardiaceae</taxon>
        <taxon>Amycolatopsis</taxon>
    </lineage>
</organism>
<dbReference type="Pfam" id="PF18859">
    <property type="entry name" value="acVLRF1"/>
    <property type="match status" value="1"/>
</dbReference>
<dbReference type="NCBIfam" id="NF041024">
    <property type="entry name" value="acVLRF1_NCBI"/>
    <property type="match status" value="1"/>
</dbReference>
<dbReference type="EMBL" id="FNSO01000004">
    <property type="protein sequence ID" value="SEC39753.1"/>
    <property type="molecule type" value="Genomic_DNA"/>
</dbReference>
<evidence type="ECO:0000313" key="2">
    <source>
        <dbReference type="EMBL" id="SEC39753.1"/>
    </source>
</evidence>
<protein>
    <recommendedName>
        <fullName evidence="1">Actinobacteria/chloroflexi VLRF1 release factor domain-containing protein</fullName>
    </recommendedName>
</protein>
<feature type="domain" description="Actinobacteria/chloroflexi VLRF1 release factor" evidence="1">
    <location>
        <begin position="109"/>
        <end position="244"/>
    </location>
</feature>
<sequence>MAFGASDAPNATLGALDATNATLGRYLLPMAKARQVSGGGRAVEVPPERLDGFFVRFAERHGGITATEAGPDEVRVIAADGSSATATVPFGPLREPSVAGLVAHGLVPRRIALLLVRLGGHSVGIARDGRIEVSRTDRHLVQGRSAAGGWSQQRFARRRAGQARHALQDAAKDAFEVLVPRLSEMDAVDAVVLGGDRRALDELRGDRRLAPLFARAEPRVLDVGQPSRAVLEEAAVRALSVQVTLRDG</sequence>
<dbReference type="AlphaFoldDB" id="A0A1H4S6E6"/>
<accession>A0A1H4S6E6</accession>
<dbReference type="Proteomes" id="UP000199622">
    <property type="component" value="Unassembled WGS sequence"/>
</dbReference>